<dbReference type="AlphaFoldDB" id="A0AAQ4E3L9"/>
<comment type="caution">
    <text evidence="1">The sequence shown here is derived from an EMBL/GenBank/DDBJ whole genome shotgun (WGS) entry which is preliminary data.</text>
</comment>
<sequence>MHALRGSSGSTDTPCLLAWPATAGWLIRGGKGEEVNLAARPPARAAGTSPLAAAAAFFNLPASAADVGKLAFTS</sequence>
<reference evidence="1 2" key="1">
    <citation type="journal article" date="2023" name="Arcadia Sci">
        <title>De novo assembly of a long-read Amblyomma americanum tick genome.</title>
        <authorList>
            <person name="Chou S."/>
            <person name="Poskanzer K.E."/>
            <person name="Rollins M."/>
            <person name="Thuy-Boun P.S."/>
        </authorList>
    </citation>
    <scope>NUCLEOTIDE SEQUENCE [LARGE SCALE GENOMIC DNA]</scope>
    <source>
        <strain evidence="1">F_SG_1</strain>
        <tissue evidence="1">Salivary glands</tissue>
    </source>
</reference>
<keyword evidence="2" id="KW-1185">Reference proteome</keyword>
<protein>
    <submittedName>
        <fullName evidence="1">Uncharacterized protein</fullName>
    </submittedName>
</protein>
<gene>
    <name evidence="1" type="ORF">V5799_014235</name>
</gene>
<accession>A0AAQ4E3L9</accession>
<organism evidence="1 2">
    <name type="scientific">Amblyomma americanum</name>
    <name type="common">Lone star tick</name>
    <dbReference type="NCBI Taxonomy" id="6943"/>
    <lineage>
        <taxon>Eukaryota</taxon>
        <taxon>Metazoa</taxon>
        <taxon>Ecdysozoa</taxon>
        <taxon>Arthropoda</taxon>
        <taxon>Chelicerata</taxon>
        <taxon>Arachnida</taxon>
        <taxon>Acari</taxon>
        <taxon>Parasitiformes</taxon>
        <taxon>Ixodida</taxon>
        <taxon>Ixodoidea</taxon>
        <taxon>Ixodidae</taxon>
        <taxon>Amblyomminae</taxon>
        <taxon>Amblyomma</taxon>
    </lineage>
</organism>
<evidence type="ECO:0000313" key="2">
    <source>
        <dbReference type="Proteomes" id="UP001321473"/>
    </source>
</evidence>
<evidence type="ECO:0000313" key="1">
    <source>
        <dbReference type="EMBL" id="KAK8769301.1"/>
    </source>
</evidence>
<dbReference type="Proteomes" id="UP001321473">
    <property type="component" value="Unassembled WGS sequence"/>
</dbReference>
<proteinExistence type="predicted"/>
<name>A0AAQ4E3L9_AMBAM</name>
<dbReference type="EMBL" id="JARKHS020022777">
    <property type="protein sequence ID" value="KAK8769301.1"/>
    <property type="molecule type" value="Genomic_DNA"/>
</dbReference>